<reference evidence="2" key="1">
    <citation type="submission" date="2017-02" db="UniProtKB">
        <authorList>
            <consortium name="WormBaseParasite"/>
        </authorList>
    </citation>
    <scope>IDENTIFICATION</scope>
</reference>
<name>A0A0N5A279_PARTI</name>
<dbReference type="AlphaFoldDB" id="A0A0N5A279"/>
<dbReference type="Proteomes" id="UP000038045">
    <property type="component" value="Unplaced"/>
</dbReference>
<evidence type="ECO:0000313" key="2">
    <source>
        <dbReference type="WBParaSite" id="PTRK_0001572300.1"/>
    </source>
</evidence>
<sequence length="203" mass="23531">MQEGSYNSNNNEFYEYDEYAPLKCKCTKNSSKSICDDSGTCKIDDRKNAACLMLEHPHTGIHYACSSSKLSENYCTYKISKIGVKVRVCSCSNEDFCNIKKWPLNSSRRGFEISSESSQEMTTSRFYSTSQVKHNKNHHTHKNTYNKHLSQDLKIEINKTFNDQPIQDRIRNDIIIEENSTNHMYLFHISLTIILSYITLNLI</sequence>
<protein>
    <submittedName>
        <fullName evidence="2">Activin_recp domain-containing protein</fullName>
    </submittedName>
</protein>
<proteinExistence type="predicted"/>
<organism evidence="1 2">
    <name type="scientific">Parastrongyloides trichosuri</name>
    <name type="common">Possum-specific nematode worm</name>
    <dbReference type="NCBI Taxonomy" id="131310"/>
    <lineage>
        <taxon>Eukaryota</taxon>
        <taxon>Metazoa</taxon>
        <taxon>Ecdysozoa</taxon>
        <taxon>Nematoda</taxon>
        <taxon>Chromadorea</taxon>
        <taxon>Rhabditida</taxon>
        <taxon>Tylenchina</taxon>
        <taxon>Panagrolaimomorpha</taxon>
        <taxon>Strongyloidoidea</taxon>
        <taxon>Strongyloididae</taxon>
        <taxon>Parastrongyloides</taxon>
    </lineage>
</organism>
<evidence type="ECO:0000313" key="1">
    <source>
        <dbReference type="Proteomes" id="UP000038045"/>
    </source>
</evidence>
<keyword evidence="1" id="KW-1185">Reference proteome</keyword>
<accession>A0A0N5A279</accession>
<dbReference type="WBParaSite" id="PTRK_0001572300.1">
    <property type="protein sequence ID" value="PTRK_0001572300.1"/>
    <property type="gene ID" value="PTRK_0001572300"/>
</dbReference>